<evidence type="ECO:0000313" key="2">
    <source>
        <dbReference type="Proteomes" id="UP000422108"/>
    </source>
</evidence>
<organism evidence="1 2">
    <name type="scientific">Desulfosarcina ovata subsp. ovata</name>
    <dbReference type="NCBI Taxonomy" id="2752305"/>
    <lineage>
        <taxon>Bacteria</taxon>
        <taxon>Pseudomonadati</taxon>
        <taxon>Thermodesulfobacteriota</taxon>
        <taxon>Desulfobacteria</taxon>
        <taxon>Desulfobacterales</taxon>
        <taxon>Desulfosarcinaceae</taxon>
        <taxon>Desulfosarcina</taxon>
    </lineage>
</organism>
<accession>A0A5K8A786</accession>
<gene>
    <name evidence="1" type="primary">neuA</name>
    <name evidence="1" type="ORF">DSCOOX_15190</name>
</gene>
<dbReference type="InterPro" id="IPR050793">
    <property type="entry name" value="CMP-NeuNAc_synthase"/>
</dbReference>
<dbReference type="EMBL" id="AP021879">
    <property type="protein sequence ID" value="BBO88339.1"/>
    <property type="molecule type" value="Genomic_DNA"/>
</dbReference>
<reference evidence="1 2" key="1">
    <citation type="submission" date="2019-11" db="EMBL/GenBank/DDBJ databases">
        <title>Comparative genomics of hydrocarbon-degrading Desulfosarcina strains.</title>
        <authorList>
            <person name="Watanabe M."/>
            <person name="Kojima H."/>
            <person name="Fukui M."/>
        </authorList>
    </citation>
    <scope>NUCLEOTIDE SEQUENCE [LARGE SCALE GENOMIC DNA]</scope>
    <source>
        <strain evidence="2">oXyS1</strain>
    </source>
</reference>
<dbReference type="Pfam" id="PF02348">
    <property type="entry name" value="CTP_transf_3"/>
    <property type="match status" value="1"/>
</dbReference>
<sequence>MKTFETLAIIPARGGSKGLPRKNILDLGGKPLIAWSIEAALSCPNITRVMVSTDDQEIADVSKAYGADVPFLRPPKLATDSTLLDHVLEHTLRTLEDVENYSPDILVEMYPTSPFRSQEMVRHVIEKVEKGYRRALTVRPIVVNRIGLLQMDADGRVCAHAPMNRPTGRTSTFYRFYGLVMAFNRHASFCRHPVYLYKVDSPLHLIDIDTPEDLRLARRLLEKMPQEAAK</sequence>
<dbReference type="Gene3D" id="3.90.550.10">
    <property type="entry name" value="Spore Coat Polysaccharide Biosynthesis Protein SpsA, Chain A"/>
    <property type="match status" value="1"/>
</dbReference>
<dbReference type="AlphaFoldDB" id="A0A5K8A786"/>
<dbReference type="CDD" id="cd02513">
    <property type="entry name" value="CMP-NeuAc_Synthase"/>
    <property type="match status" value="1"/>
</dbReference>
<dbReference type="Proteomes" id="UP000422108">
    <property type="component" value="Chromosome"/>
</dbReference>
<dbReference type="RefSeq" id="WP_155309663.1">
    <property type="nucleotide sequence ID" value="NZ_AP021879.1"/>
</dbReference>
<keyword evidence="2" id="KW-1185">Reference proteome</keyword>
<name>A0A5K8A786_9BACT</name>
<dbReference type="GO" id="GO:0008781">
    <property type="term" value="F:N-acylneuraminate cytidylyltransferase activity"/>
    <property type="evidence" value="ECO:0007669"/>
    <property type="project" value="TreeGrafter"/>
</dbReference>
<proteinExistence type="predicted"/>
<dbReference type="InterPro" id="IPR003329">
    <property type="entry name" value="Cytidylyl_trans"/>
</dbReference>
<dbReference type="PANTHER" id="PTHR21485">
    <property type="entry name" value="HAD SUPERFAMILY MEMBERS CMAS AND KDSC"/>
    <property type="match status" value="1"/>
</dbReference>
<evidence type="ECO:0000313" key="1">
    <source>
        <dbReference type="EMBL" id="BBO88339.1"/>
    </source>
</evidence>
<dbReference type="InterPro" id="IPR029044">
    <property type="entry name" value="Nucleotide-diphossugar_trans"/>
</dbReference>
<dbReference type="PANTHER" id="PTHR21485:SF3">
    <property type="entry name" value="N-ACYLNEURAMINATE CYTIDYLYLTRANSFERASE"/>
    <property type="match status" value="1"/>
</dbReference>
<protein>
    <submittedName>
        <fullName evidence="1">CMP-N,N'-diacetyllegionaminic acid synthase</fullName>
    </submittedName>
</protein>
<dbReference type="SUPFAM" id="SSF53448">
    <property type="entry name" value="Nucleotide-diphospho-sugar transferases"/>
    <property type="match status" value="1"/>
</dbReference>